<dbReference type="PANTHER" id="PTHR36174">
    <property type="entry name" value="LIPID II:GLYCINE GLYCYLTRANSFERASE"/>
    <property type="match status" value="1"/>
</dbReference>
<gene>
    <name evidence="2" type="ORF">DPPLL_19940</name>
</gene>
<dbReference type="Gene3D" id="3.40.630.30">
    <property type="match status" value="2"/>
</dbReference>
<keyword evidence="3" id="KW-1185">Reference proteome</keyword>
<evidence type="ECO:0000259" key="1">
    <source>
        <dbReference type="Pfam" id="PF13480"/>
    </source>
</evidence>
<dbReference type="InterPro" id="IPR050644">
    <property type="entry name" value="PG_Glycine_Bridge_Synth"/>
</dbReference>
<evidence type="ECO:0000313" key="3">
    <source>
        <dbReference type="Proteomes" id="UP000830055"/>
    </source>
</evidence>
<dbReference type="NCBIfam" id="TIGR03019">
    <property type="entry name" value="pepcterm_femAB"/>
    <property type="match status" value="1"/>
</dbReference>
<dbReference type="InterPro" id="IPR017469">
    <property type="entry name" value="PEP-CTERM_FemAB-rel"/>
</dbReference>
<name>A0ABM7W9L7_9BACT</name>
<evidence type="ECO:0000313" key="2">
    <source>
        <dbReference type="EMBL" id="BDD87629.1"/>
    </source>
</evidence>
<dbReference type="PANTHER" id="PTHR36174:SF1">
    <property type="entry name" value="LIPID II:GLYCINE GLYCYLTRANSFERASE"/>
    <property type="match status" value="1"/>
</dbReference>
<reference evidence="2 3" key="1">
    <citation type="submission" date="2022-01" db="EMBL/GenBank/DDBJ databases">
        <title>Desulfofustis limnae sp. nov., a novel mesophilic sulfate-reducing bacterium isolated from marsh soil.</title>
        <authorList>
            <person name="Watanabe M."/>
            <person name="Takahashi A."/>
            <person name="Kojima H."/>
            <person name="Fukui M."/>
        </authorList>
    </citation>
    <scope>NUCLEOTIDE SEQUENCE [LARGE SCALE GENOMIC DNA]</scope>
    <source>
        <strain evidence="2 3">PPLL</strain>
    </source>
</reference>
<accession>A0ABM7W9L7</accession>
<sequence length="343" mass="39258">MTEIVYCTDSDANRWDEFLAARPDSSFYHLFGWKELNERCFGHPCYYLAAQESGDVLGVLPLVYVKSRLFGKIMCSLPFVNYGGLCCRDPEVEELLLAEARRLVEQLGAAYLEVRGTKKVAGNLLTSEHKVSMVLPLDPDPEVMWAGFKTKQRTEIRRAERNELMVESGSGELLDPFYAVLAAGWRGHGTPIYRKDYFAAILAAFPEQTRIFVVRHHGEPVAAAFNGSYRGSVEGMWLGIDPRYRRLNANTFLYWEMIKDACLNSMQLFHFGRSSVESGGEFFKKKWNAHPRQLYWQYILGTARSMPRLNVDNPKYRLAIKLWRRMPLPLTTALGPRIARSIP</sequence>
<dbReference type="RefSeq" id="WP_284151051.1">
    <property type="nucleotide sequence ID" value="NZ_AP025516.1"/>
</dbReference>
<feature type="domain" description="BioF2-like acetyltransferase" evidence="1">
    <location>
        <begin position="151"/>
        <end position="284"/>
    </location>
</feature>
<dbReference type="EMBL" id="AP025516">
    <property type="protein sequence ID" value="BDD87629.1"/>
    <property type="molecule type" value="Genomic_DNA"/>
</dbReference>
<organism evidence="2 3">
    <name type="scientific">Desulfofustis limnaeus</name>
    <dbReference type="NCBI Taxonomy" id="2740163"/>
    <lineage>
        <taxon>Bacteria</taxon>
        <taxon>Pseudomonadati</taxon>
        <taxon>Thermodesulfobacteriota</taxon>
        <taxon>Desulfobulbia</taxon>
        <taxon>Desulfobulbales</taxon>
        <taxon>Desulfocapsaceae</taxon>
        <taxon>Desulfofustis</taxon>
    </lineage>
</organism>
<dbReference type="SUPFAM" id="SSF55729">
    <property type="entry name" value="Acyl-CoA N-acyltransferases (Nat)"/>
    <property type="match status" value="2"/>
</dbReference>
<proteinExistence type="predicted"/>
<dbReference type="InterPro" id="IPR038740">
    <property type="entry name" value="BioF2-like_GNAT_dom"/>
</dbReference>
<dbReference type="Proteomes" id="UP000830055">
    <property type="component" value="Chromosome"/>
</dbReference>
<protein>
    <recommendedName>
        <fullName evidence="1">BioF2-like acetyltransferase domain-containing protein</fullName>
    </recommendedName>
</protein>
<dbReference type="InterPro" id="IPR016181">
    <property type="entry name" value="Acyl_CoA_acyltransferase"/>
</dbReference>
<dbReference type="Pfam" id="PF13480">
    <property type="entry name" value="Acetyltransf_6"/>
    <property type="match status" value="1"/>
</dbReference>